<proteinExistence type="predicted"/>
<accession>A0A6C0CUG0</accession>
<dbReference type="InterPro" id="IPR023214">
    <property type="entry name" value="HAD_sf"/>
</dbReference>
<dbReference type="InterPro" id="IPR011009">
    <property type="entry name" value="Kinase-like_dom_sf"/>
</dbReference>
<dbReference type="PANTHER" id="PTHR43584:SF8">
    <property type="entry name" value="N-ACETYLMURAMATE ALPHA-1-PHOSPHATE URIDYLYLTRANSFERASE"/>
    <property type="match status" value="1"/>
</dbReference>
<dbReference type="Pfam" id="PF08282">
    <property type="entry name" value="Hydrolase_3"/>
    <property type="match status" value="1"/>
</dbReference>
<dbReference type="InterPro" id="IPR050065">
    <property type="entry name" value="GlmU-like"/>
</dbReference>
<dbReference type="EMBL" id="MN739479">
    <property type="protein sequence ID" value="QHT07135.1"/>
    <property type="molecule type" value="Genomic_DNA"/>
</dbReference>
<dbReference type="InterPro" id="IPR025877">
    <property type="entry name" value="MobA-like_NTP_Trfase"/>
</dbReference>
<protein>
    <recommendedName>
        <fullName evidence="3">MobA-like NTP transferase domain-containing protein</fullName>
    </recommendedName>
</protein>
<name>A0A6C0CUG0_9ZZZZ</name>
<reference evidence="4" key="1">
    <citation type="journal article" date="2020" name="Nature">
        <title>Giant virus diversity and host interactions through global metagenomics.</title>
        <authorList>
            <person name="Schulz F."/>
            <person name="Roux S."/>
            <person name="Paez-Espino D."/>
            <person name="Jungbluth S."/>
            <person name="Walsh D.A."/>
            <person name="Denef V.J."/>
            <person name="McMahon K.D."/>
            <person name="Konstantinidis K.T."/>
            <person name="Eloe-Fadrosh E.A."/>
            <person name="Kyrpides N.C."/>
            <person name="Woyke T."/>
        </authorList>
    </citation>
    <scope>NUCLEOTIDE SEQUENCE</scope>
    <source>
        <strain evidence="4">GVMAG-M-3300021962-46</strain>
    </source>
</reference>
<dbReference type="InterPro" id="IPR029044">
    <property type="entry name" value="Nucleotide-diphossugar_trans"/>
</dbReference>
<keyword evidence="2" id="KW-0548">Nucleotidyltransferase</keyword>
<evidence type="ECO:0000259" key="3">
    <source>
        <dbReference type="Pfam" id="PF12804"/>
    </source>
</evidence>
<dbReference type="SUPFAM" id="SSF53448">
    <property type="entry name" value="Nucleotide-diphospho-sugar transferases"/>
    <property type="match status" value="1"/>
</dbReference>
<dbReference type="Pfam" id="PF12804">
    <property type="entry name" value="NTP_transf_3"/>
    <property type="match status" value="1"/>
</dbReference>
<feature type="domain" description="MobA-like NTP transferase" evidence="3">
    <location>
        <begin position="3"/>
        <end position="107"/>
    </location>
</feature>
<dbReference type="Gene3D" id="3.90.550.10">
    <property type="entry name" value="Spore Coat Polysaccharide Biosynthesis Protein SpsA, Chain A"/>
    <property type="match status" value="1"/>
</dbReference>
<dbReference type="SUPFAM" id="SSF56112">
    <property type="entry name" value="Protein kinase-like (PK-like)"/>
    <property type="match status" value="1"/>
</dbReference>
<evidence type="ECO:0000256" key="2">
    <source>
        <dbReference type="ARBA" id="ARBA00022695"/>
    </source>
</evidence>
<dbReference type="AlphaFoldDB" id="A0A6C0CUG0"/>
<organism evidence="4">
    <name type="scientific">viral metagenome</name>
    <dbReference type="NCBI Taxonomy" id="1070528"/>
    <lineage>
        <taxon>unclassified sequences</taxon>
        <taxon>metagenomes</taxon>
        <taxon>organismal metagenomes</taxon>
    </lineage>
</organism>
<sequence length="638" mass="75438">MNVVLLCGGAGTRFNSMFPKPLNLVQGVPMIFHVISKLKNVKKLTIIYSTILDGYGFIEYLTNQFNNIDFEFIPIDYQTRGAAETLYVGLNKIDIKRRKEQIVVLDNDNIYQDVCFDTLPNGNFLMYNKNPTGLHHYSFVQVNGKYLLDIQERKPITDNICVGGYGFATVESCLEYCRKVILNTHEDEPYLSKVMKSILDEKETIHAVYCSNVYSIGTPKDILLNRDKIEKHKLRVVFDLDNTIVTYPIKYKDYNSVSYIKSTKEFINYLKEQGHEVIIYTARNMITTNHNIGKALKNIGLSTLEKLKELGIEYDEIHFGKPYGDIYIDDKGFNSYDINLMEKIGFYDFDYTVTQSQYKTNKYNNIIRLNNYQIRKTGIDLSGEIYFYTFINHHTILQKYFPKFYTYDDNNSIVIEYINGTSISKIYYEGLFSPELLKKLLDTVYEFHNITITDNIELTEEEIQQHYIHKFEERSKNEKDYPFDDFKEVYQKVKHNLQTFLKRNIPIHSIIHGDLWFSNMMYYKQNFYFYDMRGKIHQKLTIKGHKWYDYGKIYQSIIGLDAIILYNTHIDPMIRQSTENLFWDILYDKGILNDQEDKKQLKQLTGYLIYNTFFAYDDTFEQSKKEKIWELVKECINA</sequence>
<evidence type="ECO:0000313" key="4">
    <source>
        <dbReference type="EMBL" id="QHT07135.1"/>
    </source>
</evidence>
<evidence type="ECO:0000256" key="1">
    <source>
        <dbReference type="ARBA" id="ARBA00022679"/>
    </source>
</evidence>
<dbReference type="GO" id="GO:0016779">
    <property type="term" value="F:nucleotidyltransferase activity"/>
    <property type="evidence" value="ECO:0007669"/>
    <property type="project" value="UniProtKB-KW"/>
</dbReference>
<dbReference type="PANTHER" id="PTHR43584">
    <property type="entry name" value="NUCLEOTIDYL TRANSFERASE"/>
    <property type="match status" value="1"/>
</dbReference>
<dbReference type="SUPFAM" id="SSF56784">
    <property type="entry name" value="HAD-like"/>
    <property type="match status" value="1"/>
</dbReference>
<keyword evidence="1" id="KW-0808">Transferase</keyword>
<dbReference type="InterPro" id="IPR036412">
    <property type="entry name" value="HAD-like_sf"/>
</dbReference>
<dbReference type="Gene3D" id="3.40.50.1000">
    <property type="entry name" value="HAD superfamily/HAD-like"/>
    <property type="match status" value="1"/>
</dbReference>